<keyword evidence="1" id="KW-1133">Transmembrane helix</keyword>
<proteinExistence type="predicted"/>
<name>A0A8T1M0V7_CLOSI</name>
<protein>
    <submittedName>
        <fullName evidence="2">Uncharacterized protein</fullName>
    </submittedName>
</protein>
<keyword evidence="1" id="KW-0472">Membrane</keyword>
<gene>
    <name evidence="2" type="ORF">CSKR_200003</name>
</gene>
<sequence length="128" mass="15193">MLPRKWLQNSPCAVLETNKERNLVDWNHFWSKSEFINNIFHVFVHLVSKAIHISVEWNVVPYCPLNYFTLRYCCVNKQMKKYVIPIFLPTLICFYWLIDTCETSSSWASVSIADTCQSVNILIPFMFY</sequence>
<feature type="transmembrane region" description="Helical" evidence="1">
    <location>
        <begin position="82"/>
        <end position="98"/>
    </location>
</feature>
<reference evidence="2 3" key="1">
    <citation type="journal article" date="2018" name="Biotechnol. Adv.">
        <title>Improved genomic resources and new bioinformatic workflow for the carcinogenic parasite Clonorchis sinensis: Biotechnological implications.</title>
        <authorList>
            <person name="Wang D."/>
            <person name="Korhonen P.K."/>
            <person name="Gasser R.B."/>
            <person name="Young N.D."/>
        </authorList>
    </citation>
    <scope>NUCLEOTIDE SEQUENCE [LARGE SCALE GENOMIC DNA]</scope>
    <source>
        <strain evidence="2">Cs-k2</strain>
    </source>
</reference>
<evidence type="ECO:0000256" key="1">
    <source>
        <dbReference type="SAM" id="Phobius"/>
    </source>
</evidence>
<evidence type="ECO:0000313" key="3">
    <source>
        <dbReference type="Proteomes" id="UP000286415"/>
    </source>
</evidence>
<dbReference type="EMBL" id="NIRI02000061">
    <property type="protein sequence ID" value="KAG5442512.1"/>
    <property type="molecule type" value="Genomic_DNA"/>
</dbReference>
<keyword evidence="3" id="KW-1185">Reference proteome</keyword>
<accession>A0A8T1M0V7</accession>
<dbReference type="AlphaFoldDB" id="A0A8T1M0V7"/>
<dbReference type="Proteomes" id="UP000286415">
    <property type="component" value="Unassembled WGS sequence"/>
</dbReference>
<evidence type="ECO:0000313" key="2">
    <source>
        <dbReference type="EMBL" id="KAG5442512.1"/>
    </source>
</evidence>
<comment type="caution">
    <text evidence="2">The sequence shown here is derived from an EMBL/GenBank/DDBJ whole genome shotgun (WGS) entry which is preliminary data.</text>
</comment>
<keyword evidence="1" id="KW-0812">Transmembrane</keyword>
<organism evidence="2 3">
    <name type="scientific">Clonorchis sinensis</name>
    <name type="common">Chinese liver fluke</name>
    <dbReference type="NCBI Taxonomy" id="79923"/>
    <lineage>
        <taxon>Eukaryota</taxon>
        <taxon>Metazoa</taxon>
        <taxon>Spiralia</taxon>
        <taxon>Lophotrochozoa</taxon>
        <taxon>Platyhelminthes</taxon>
        <taxon>Trematoda</taxon>
        <taxon>Digenea</taxon>
        <taxon>Opisthorchiida</taxon>
        <taxon>Opisthorchiata</taxon>
        <taxon>Opisthorchiidae</taxon>
        <taxon>Clonorchis</taxon>
    </lineage>
</organism>
<reference evidence="2 3" key="2">
    <citation type="journal article" date="2021" name="Genomics">
        <title>High-quality reference genome for Clonorchis sinensis.</title>
        <authorList>
            <person name="Young N.D."/>
            <person name="Stroehlein A.J."/>
            <person name="Kinkar L."/>
            <person name="Wang T."/>
            <person name="Sohn W.M."/>
            <person name="Chang B.C.H."/>
            <person name="Kaur P."/>
            <person name="Weisz D."/>
            <person name="Dudchenko O."/>
            <person name="Aiden E.L."/>
            <person name="Korhonen P.K."/>
            <person name="Gasser R.B."/>
        </authorList>
    </citation>
    <scope>NUCLEOTIDE SEQUENCE [LARGE SCALE GENOMIC DNA]</scope>
    <source>
        <strain evidence="2">Cs-k2</strain>
    </source>
</reference>